<dbReference type="SUPFAM" id="SSF56024">
    <property type="entry name" value="Phospholipase D/nuclease"/>
    <property type="match status" value="2"/>
</dbReference>
<evidence type="ECO:0000256" key="6">
    <source>
        <dbReference type="ARBA" id="ARBA00022737"/>
    </source>
</evidence>
<dbReference type="RefSeq" id="WP_043919638.1">
    <property type="nucleotide sequence ID" value="NZ_FZPF01000008.1"/>
</dbReference>
<dbReference type="Pfam" id="PF00614">
    <property type="entry name" value="PLDc"/>
    <property type="match status" value="1"/>
</dbReference>
<comment type="function">
    <text evidence="2">Could be a virulence factor.</text>
</comment>
<dbReference type="Proteomes" id="UP000032232">
    <property type="component" value="Unassembled WGS sequence"/>
</dbReference>
<name>A0A0D1ECG3_9RHOB</name>
<accession>A0A0D1ECG3</accession>
<dbReference type="PANTHER" id="PTHR18896:SF76">
    <property type="entry name" value="PHOSPHOLIPASE"/>
    <property type="match status" value="1"/>
</dbReference>
<keyword evidence="6" id="KW-0677">Repeat</keyword>
<gene>
    <name evidence="11" type="primary">cls</name>
    <name evidence="11" type="ORF">jaqu_28480</name>
</gene>
<evidence type="ECO:0000313" key="11">
    <source>
        <dbReference type="EMBL" id="KIT15414.1"/>
    </source>
</evidence>
<evidence type="ECO:0000259" key="10">
    <source>
        <dbReference type="PROSITE" id="PS50035"/>
    </source>
</evidence>
<comment type="caution">
    <text evidence="11">The sequence shown here is derived from an EMBL/GenBank/DDBJ whole genome shotgun (WGS) entry which is preliminary data.</text>
</comment>
<evidence type="ECO:0000256" key="3">
    <source>
        <dbReference type="ARBA" id="ARBA00004613"/>
    </source>
</evidence>
<feature type="domain" description="PLD phosphodiesterase" evidence="10">
    <location>
        <begin position="401"/>
        <end position="428"/>
    </location>
</feature>
<comment type="catalytic activity">
    <reaction evidence="1">
        <text>a 1,2-diacyl-sn-glycero-3-phosphocholine + H2O = a 1,2-diacyl-sn-glycero-3-phosphate + choline + H(+)</text>
        <dbReference type="Rhea" id="RHEA:14445"/>
        <dbReference type="ChEBI" id="CHEBI:15354"/>
        <dbReference type="ChEBI" id="CHEBI:15377"/>
        <dbReference type="ChEBI" id="CHEBI:15378"/>
        <dbReference type="ChEBI" id="CHEBI:57643"/>
        <dbReference type="ChEBI" id="CHEBI:58608"/>
        <dbReference type="EC" id="3.1.4.4"/>
    </reaction>
</comment>
<evidence type="ECO:0000256" key="1">
    <source>
        <dbReference type="ARBA" id="ARBA00000798"/>
    </source>
</evidence>
<keyword evidence="12" id="KW-1185">Reference proteome</keyword>
<evidence type="ECO:0000256" key="7">
    <source>
        <dbReference type="ARBA" id="ARBA00022801"/>
    </source>
</evidence>
<keyword evidence="7" id="KW-0378">Hydrolase</keyword>
<dbReference type="InterPro" id="IPR025202">
    <property type="entry name" value="PLD-like_dom"/>
</dbReference>
<dbReference type="STRING" id="935700.jaqu_28480"/>
<dbReference type="GO" id="GO:0004630">
    <property type="term" value="F:phospholipase D activity"/>
    <property type="evidence" value="ECO:0007669"/>
    <property type="project" value="UniProtKB-EC"/>
</dbReference>
<organism evidence="11 12">
    <name type="scientific">Jannaschia aquimarina</name>
    <dbReference type="NCBI Taxonomy" id="935700"/>
    <lineage>
        <taxon>Bacteria</taxon>
        <taxon>Pseudomonadati</taxon>
        <taxon>Pseudomonadota</taxon>
        <taxon>Alphaproteobacteria</taxon>
        <taxon>Rhodobacterales</taxon>
        <taxon>Roseobacteraceae</taxon>
        <taxon>Jannaschia</taxon>
    </lineage>
</organism>
<dbReference type="AlphaFoldDB" id="A0A0D1ECG3"/>
<evidence type="ECO:0000313" key="12">
    <source>
        <dbReference type="Proteomes" id="UP000032232"/>
    </source>
</evidence>
<reference evidence="11 12" key="1">
    <citation type="submission" date="2015-02" db="EMBL/GenBank/DDBJ databases">
        <title>Genome Sequence of Jannaschia aquimarina DSM28248, a member of the Roseobacter clade.</title>
        <authorList>
            <person name="Voget S."/>
            <person name="Daniel R."/>
        </authorList>
    </citation>
    <scope>NUCLEOTIDE SEQUENCE [LARGE SCALE GENOMIC DNA]</scope>
    <source>
        <strain evidence="11 12">GSW-M26</strain>
    </source>
</reference>
<evidence type="ECO:0000256" key="5">
    <source>
        <dbReference type="ARBA" id="ARBA00022525"/>
    </source>
</evidence>
<feature type="domain" description="PLD phosphodiesterase" evidence="10">
    <location>
        <begin position="187"/>
        <end position="214"/>
    </location>
</feature>
<evidence type="ECO:0000256" key="9">
    <source>
        <dbReference type="ARBA" id="ARBA00029594"/>
    </source>
</evidence>
<protein>
    <recommendedName>
        <fullName evidence="4">Phospholipase D</fullName>
    </recommendedName>
    <alternativeName>
        <fullName evidence="9">Choline phosphatase</fullName>
    </alternativeName>
</protein>
<dbReference type="GO" id="GO:0009395">
    <property type="term" value="P:phospholipid catabolic process"/>
    <property type="evidence" value="ECO:0007669"/>
    <property type="project" value="TreeGrafter"/>
</dbReference>
<evidence type="ECO:0000256" key="8">
    <source>
        <dbReference type="ARBA" id="ARBA00023098"/>
    </source>
</evidence>
<evidence type="ECO:0000256" key="2">
    <source>
        <dbReference type="ARBA" id="ARBA00003145"/>
    </source>
</evidence>
<sequence>MPPSTTEHPPLDILITAAEAYPAFERLCLSATRRIDGGFRIFDLSTRLRSPEAREIGEDWFDLLLHLARRGVEIRFTLSDFDPVVGTELHGLTWRTLKQAVSLSELAGPEARVRFTPSLHPAEVGWLARMALWPRVDRMLREKAGRLMRLDRPRRSQFMQRHPHLSRLLLVDGSGAAPRLWPAPPLSPVTHHQKVAVIDDRAVYIGGLDLNERRWDDPAHEQPAEATWHDIQVISHDPAAARAARKHLEEFVDVIERQAEPSVLDGPILRTVSARSHGGAIRLSPKPILAEIFEATIEGIRAAERLIYIETQFFRDRRIAHELIRAARRKPDLTLILMLPARPEDVAFYKSRRSDARFGEFLQAYCVSGTRRAFRGRCFIGAPARPVTAQGAGLDTLHGAPIIYLHSKLVVFDDRRAIVSSANLNGRSMHWDTELGLAIDDPSDVVRLRHRAMAAMLATGDTPPEGFADPATAVGEWQRLAVSNARRRPEQREGFVLPYLTRPGRRFGRQLPAIPEEMV</sequence>
<dbReference type="Gene3D" id="3.30.870.10">
    <property type="entry name" value="Endonuclease Chain A"/>
    <property type="match status" value="2"/>
</dbReference>
<dbReference type="SMART" id="SM00155">
    <property type="entry name" value="PLDc"/>
    <property type="match status" value="2"/>
</dbReference>
<comment type="subcellular location">
    <subcellularLocation>
        <location evidence="3">Secreted</location>
    </subcellularLocation>
</comment>
<dbReference type="PROSITE" id="PS50035">
    <property type="entry name" value="PLD"/>
    <property type="match status" value="2"/>
</dbReference>
<keyword evidence="8" id="KW-0443">Lipid metabolism</keyword>
<dbReference type="PANTHER" id="PTHR18896">
    <property type="entry name" value="PHOSPHOLIPASE D"/>
    <property type="match status" value="1"/>
</dbReference>
<dbReference type="InterPro" id="IPR015679">
    <property type="entry name" value="PLipase_D_fam"/>
</dbReference>
<proteinExistence type="predicted"/>
<dbReference type="Pfam" id="PF13091">
    <property type="entry name" value="PLDc_2"/>
    <property type="match status" value="1"/>
</dbReference>
<evidence type="ECO:0000256" key="4">
    <source>
        <dbReference type="ARBA" id="ARBA00018392"/>
    </source>
</evidence>
<dbReference type="PATRIC" id="fig|935700.4.peg.2948"/>
<dbReference type="InterPro" id="IPR001736">
    <property type="entry name" value="PLipase_D/transphosphatidylase"/>
</dbReference>
<keyword evidence="5" id="KW-0964">Secreted</keyword>
<dbReference type="GO" id="GO:0005576">
    <property type="term" value="C:extracellular region"/>
    <property type="evidence" value="ECO:0007669"/>
    <property type="project" value="UniProtKB-SubCell"/>
</dbReference>
<dbReference type="CDD" id="cd09105">
    <property type="entry name" value="PLDc_vPLD1_2_like_2"/>
    <property type="match status" value="1"/>
</dbReference>
<dbReference type="EMBL" id="JYFE01000050">
    <property type="protein sequence ID" value="KIT15414.1"/>
    <property type="molecule type" value="Genomic_DNA"/>
</dbReference>